<gene>
    <name evidence="2" type="ORF">AYI70_g9954</name>
</gene>
<dbReference type="EMBL" id="LSSN01004732">
    <property type="protein sequence ID" value="OMJ11026.1"/>
    <property type="molecule type" value="Genomic_DNA"/>
</dbReference>
<evidence type="ECO:0000313" key="3">
    <source>
        <dbReference type="Proteomes" id="UP000187283"/>
    </source>
</evidence>
<dbReference type="AlphaFoldDB" id="A0A1R1X8S9"/>
<reference evidence="2 3" key="1">
    <citation type="submission" date="2017-01" db="EMBL/GenBank/DDBJ databases">
        <authorList>
            <person name="Mah S.A."/>
            <person name="Swanson W.J."/>
            <person name="Moy G.W."/>
            <person name="Vacquier V.D."/>
        </authorList>
    </citation>
    <scope>NUCLEOTIDE SEQUENCE [LARGE SCALE GENOMIC DNA]</scope>
    <source>
        <strain evidence="2 3">GSMNP</strain>
    </source>
</reference>
<accession>A0A1R1X8S9</accession>
<feature type="signal peptide" evidence="1">
    <location>
        <begin position="1"/>
        <end position="19"/>
    </location>
</feature>
<dbReference type="InterPro" id="IPR036514">
    <property type="entry name" value="SGNH_hydro_sf"/>
</dbReference>
<name>A0A1R1X8S9_9FUNG</name>
<feature type="chain" id="PRO_5013362966" description="GDSL esterase/lipase" evidence="1">
    <location>
        <begin position="20"/>
        <end position="363"/>
    </location>
</feature>
<organism evidence="2 3">
    <name type="scientific">Smittium culicis</name>
    <dbReference type="NCBI Taxonomy" id="133412"/>
    <lineage>
        <taxon>Eukaryota</taxon>
        <taxon>Fungi</taxon>
        <taxon>Fungi incertae sedis</taxon>
        <taxon>Zoopagomycota</taxon>
        <taxon>Kickxellomycotina</taxon>
        <taxon>Harpellomycetes</taxon>
        <taxon>Harpellales</taxon>
        <taxon>Legeriomycetaceae</taxon>
        <taxon>Smittium</taxon>
    </lineage>
</organism>
<evidence type="ECO:0008006" key="4">
    <source>
        <dbReference type="Google" id="ProtNLM"/>
    </source>
</evidence>
<keyword evidence="1" id="KW-0732">Signal</keyword>
<sequence>MKFEIFCSFSVIALTSVFAAPPSMIAFGDNLITFDDYSNADSDMPYYKGGRTNGPVWSQYASYFSGRKLISYAVSNSVSNNTFIQQNANVTVEAQSFIEQVDSYKKTFDGINKDGIANDTVIISAGFNDIMLLQEKIIKNPPKYLNVVDKIADTIIEGITKLEDMGYLNFIVTTIPRFSILPKFASLPSRTGLGLDYVTDYVNIKLLRYLYGNKYSKSKTRKNFVLDFFGFNNNYMVEKKMLKLVGVTNYGSACYSAKSNSTILPTCKDPRNFFFFDDINPTTVIHALYGAITSDVLNGKSFIFTNSYYKKMIDRYSINSIYTNSTDNNYLNSTVINAIEELSMNRMQAVQASQTIFEEKNQL</sequence>
<comment type="caution">
    <text evidence="2">The sequence shown here is derived from an EMBL/GenBank/DDBJ whole genome shotgun (WGS) entry which is preliminary data.</text>
</comment>
<protein>
    <recommendedName>
        <fullName evidence="4">GDSL esterase/lipase</fullName>
    </recommendedName>
</protein>
<keyword evidence="3" id="KW-1185">Reference proteome</keyword>
<evidence type="ECO:0000256" key="1">
    <source>
        <dbReference type="SAM" id="SignalP"/>
    </source>
</evidence>
<dbReference type="Proteomes" id="UP000187283">
    <property type="component" value="Unassembled WGS sequence"/>
</dbReference>
<proteinExistence type="predicted"/>
<dbReference type="Gene3D" id="3.40.50.1110">
    <property type="entry name" value="SGNH hydrolase"/>
    <property type="match status" value="1"/>
</dbReference>
<evidence type="ECO:0000313" key="2">
    <source>
        <dbReference type="EMBL" id="OMJ11026.1"/>
    </source>
</evidence>
<dbReference type="OrthoDB" id="1600564at2759"/>